<dbReference type="RefSeq" id="WP_006715293.1">
    <property type="nucleotide sequence ID" value="NZ_CP007032.1"/>
</dbReference>
<keyword evidence="3" id="KW-1185">Reference proteome</keyword>
<evidence type="ECO:0000313" key="2">
    <source>
        <dbReference type="EMBL" id="AHF08457.1"/>
    </source>
</evidence>
<dbReference type="Proteomes" id="UP000010847">
    <property type="component" value="Chromosome"/>
</dbReference>
<proteinExistence type="predicted"/>
<feature type="transmembrane region" description="Helical" evidence="1">
    <location>
        <begin position="34"/>
        <end position="52"/>
    </location>
</feature>
<dbReference type="AlphaFoldDB" id="W0ECG1"/>
<evidence type="ECO:0000256" key="1">
    <source>
        <dbReference type="SAM" id="Phobius"/>
    </source>
</evidence>
<organism evidence="2 3">
    <name type="scientific">Desulfitobacterium metallireducens DSM 15288</name>
    <dbReference type="NCBI Taxonomy" id="871968"/>
    <lineage>
        <taxon>Bacteria</taxon>
        <taxon>Bacillati</taxon>
        <taxon>Bacillota</taxon>
        <taxon>Clostridia</taxon>
        <taxon>Eubacteriales</taxon>
        <taxon>Desulfitobacteriaceae</taxon>
        <taxon>Desulfitobacterium</taxon>
    </lineage>
</organism>
<dbReference type="STRING" id="871968.DESME_03455"/>
<reference evidence="2 3" key="1">
    <citation type="submission" date="2013-12" db="EMBL/GenBank/DDBJ databases">
        <authorList>
            <consortium name="DOE Joint Genome Institute"/>
            <person name="Smidt H."/>
            <person name="Huntemann M."/>
            <person name="Han J."/>
            <person name="Chen A."/>
            <person name="Kyrpides N."/>
            <person name="Mavromatis K."/>
            <person name="Markowitz V."/>
            <person name="Palaniappan K."/>
            <person name="Ivanova N."/>
            <person name="Schaumberg A."/>
            <person name="Pati A."/>
            <person name="Liolios K."/>
            <person name="Nordberg H.P."/>
            <person name="Cantor M.N."/>
            <person name="Hua S.X."/>
            <person name="Woyke T."/>
        </authorList>
    </citation>
    <scope>NUCLEOTIDE SEQUENCE [LARGE SCALE GENOMIC DNA]</scope>
    <source>
        <strain evidence="3">DSM 15288</strain>
    </source>
</reference>
<keyword evidence="1" id="KW-1133">Transmembrane helix</keyword>
<accession>W0ECG1</accession>
<dbReference type="KEGG" id="dmt:DESME_03455"/>
<gene>
    <name evidence="2" type="ORF">DESME_03455</name>
</gene>
<keyword evidence="1" id="KW-0472">Membrane</keyword>
<keyword evidence="1" id="KW-0812">Transmembrane</keyword>
<protein>
    <submittedName>
        <fullName evidence="2">Uncharacterized protein</fullName>
    </submittedName>
</protein>
<dbReference type="HOGENOM" id="CLU_2989246_0_0_9"/>
<evidence type="ECO:0000313" key="3">
    <source>
        <dbReference type="Proteomes" id="UP000010847"/>
    </source>
</evidence>
<name>W0ECG1_9FIRM</name>
<feature type="transmembrane region" description="Helical" evidence="1">
    <location>
        <begin position="7"/>
        <end position="28"/>
    </location>
</feature>
<sequence length="57" mass="5989">MYKLGEVLLLISVAIFILSGGGIIVNIIPKNSPIIAPLCVIALILLGAGAILKKKYK</sequence>
<dbReference type="EMBL" id="CP007032">
    <property type="protein sequence ID" value="AHF08457.1"/>
    <property type="molecule type" value="Genomic_DNA"/>
</dbReference>